<dbReference type="InterPro" id="IPR001680">
    <property type="entry name" value="WD40_rpt"/>
</dbReference>
<dbReference type="PANTHER" id="PTHR44019">
    <property type="entry name" value="WD REPEAT-CONTAINING PROTEIN 55"/>
    <property type="match status" value="1"/>
</dbReference>
<feature type="compositionally biased region" description="Acidic residues" evidence="6">
    <location>
        <begin position="50"/>
        <end position="65"/>
    </location>
</feature>
<dbReference type="PROSITE" id="PS50082">
    <property type="entry name" value="WD_REPEATS_2"/>
    <property type="match status" value="2"/>
</dbReference>
<evidence type="ECO:0000256" key="1">
    <source>
        <dbReference type="ARBA" id="ARBA00007625"/>
    </source>
</evidence>
<feature type="region of interest" description="Disordered" evidence="6">
    <location>
        <begin position="1"/>
        <end position="65"/>
    </location>
</feature>
<dbReference type="InterPro" id="IPR050505">
    <property type="entry name" value="WDR55/POC1"/>
</dbReference>
<accession>A0A1B6GIE1</accession>
<dbReference type="SUPFAM" id="SSF50978">
    <property type="entry name" value="WD40 repeat-like"/>
    <property type="match status" value="1"/>
</dbReference>
<evidence type="ECO:0000256" key="2">
    <source>
        <dbReference type="ARBA" id="ARBA00022574"/>
    </source>
</evidence>
<gene>
    <name evidence="8" type="ORF">g.15407</name>
    <name evidence="7" type="ORF">g.15409</name>
</gene>
<dbReference type="InterPro" id="IPR036322">
    <property type="entry name" value="WD40_repeat_dom_sf"/>
</dbReference>
<evidence type="ECO:0000313" key="8">
    <source>
        <dbReference type="EMBL" id="JAS62187.1"/>
    </source>
</evidence>
<keyword evidence="2 5" id="KW-0853">WD repeat</keyword>
<dbReference type="PROSITE" id="PS50138">
    <property type="entry name" value="BRCA2_REPEAT"/>
    <property type="match status" value="1"/>
</dbReference>
<evidence type="ECO:0000313" key="7">
    <source>
        <dbReference type="EMBL" id="JAS58435.1"/>
    </source>
</evidence>
<dbReference type="Gene3D" id="2.130.10.10">
    <property type="entry name" value="YVTN repeat-like/Quinoprotein amine dehydrogenase"/>
    <property type="match status" value="2"/>
</dbReference>
<dbReference type="InterPro" id="IPR015943">
    <property type="entry name" value="WD40/YVTN_repeat-like_dom_sf"/>
</dbReference>
<organism evidence="8">
    <name type="scientific">Cuerna arida</name>
    <dbReference type="NCBI Taxonomy" id="1464854"/>
    <lineage>
        <taxon>Eukaryota</taxon>
        <taxon>Metazoa</taxon>
        <taxon>Ecdysozoa</taxon>
        <taxon>Arthropoda</taxon>
        <taxon>Hexapoda</taxon>
        <taxon>Insecta</taxon>
        <taxon>Pterygota</taxon>
        <taxon>Neoptera</taxon>
        <taxon>Paraneoptera</taxon>
        <taxon>Hemiptera</taxon>
        <taxon>Auchenorrhyncha</taxon>
        <taxon>Membracoidea</taxon>
        <taxon>Cicadellidae</taxon>
        <taxon>Cicadellinae</taxon>
        <taxon>Proconiini</taxon>
        <taxon>Cuerna</taxon>
    </lineage>
</organism>
<name>A0A1B6GIE1_9HEMI</name>
<dbReference type="SMART" id="SM00320">
    <property type="entry name" value="WD40"/>
    <property type="match status" value="6"/>
</dbReference>
<dbReference type="PROSITE" id="PS00678">
    <property type="entry name" value="WD_REPEATS_1"/>
    <property type="match status" value="1"/>
</dbReference>
<keyword evidence="3" id="KW-0677">Repeat</keyword>
<dbReference type="Pfam" id="PF24796">
    <property type="entry name" value="WDR55"/>
    <property type="match status" value="1"/>
</dbReference>
<dbReference type="AlphaFoldDB" id="A0A1B6GIE1"/>
<protein>
    <recommendedName>
        <fullName evidence="4">WD repeat-containing protein 55 homolog</fullName>
    </recommendedName>
</protein>
<feature type="compositionally biased region" description="Acidic residues" evidence="6">
    <location>
        <begin position="13"/>
        <end position="29"/>
    </location>
</feature>
<dbReference type="PANTHER" id="PTHR44019:SF20">
    <property type="entry name" value="WD REPEAT-CONTAINING PROTEIN 55"/>
    <property type="match status" value="1"/>
</dbReference>
<evidence type="ECO:0000256" key="4">
    <source>
        <dbReference type="ARBA" id="ARBA00023478"/>
    </source>
</evidence>
<dbReference type="EMBL" id="GECZ01007582">
    <property type="protein sequence ID" value="JAS62187.1"/>
    <property type="molecule type" value="Transcribed_RNA"/>
</dbReference>
<feature type="repeat" description="WD" evidence="5">
    <location>
        <begin position="339"/>
        <end position="370"/>
    </location>
</feature>
<dbReference type="InterPro" id="IPR019775">
    <property type="entry name" value="WD40_repeat_CS"/>
</dbReference>
<comment type="similarity">
    <text evidence="1">Belongs to the WD repeat WDR55 family.</text>
</comment>
<feature type="repeat" description="WD" evidence="5">
    <location>
        <begin position="171"/>
        <end position="211"/>
    </location>
</feature>
<sequence>MHVMNGHTGTPLEEVDEMNTNSDTDDFDDTASSVSSTNSDDGESSAVQADNDEDEGAGAQEDEEDSVITAIMRARDKPNEKPPDVISEDYLVDISFHPSSDIIAGASVTGDALVYKYSVESTDLVATHELHTKACRAIEFSQSGDLLFTTSADKSIMVTDSATGKLRQFYDDAHEDPVYTLAVIDERLIATGDENGVVRLWDLREKSHVYSSKKMEDYVSKILTNEEARYLVCCSGEGTVTSFDIAGKCVHIQSELYEAELTSAALFRKETKLVVSSARGSLLFYKWGEFGLHTDELPWATKRAINCLIPISENIAVTGWEDGQIRATYLFPNKQLGVVGRHDLSVESLDISHDGAYIASSSVDQRLRFWPIAFFEDPDLLQVDKTSRQRHLPSSNVIDRSEFFADLA</sequence>
<reference evidence="8" key="1">
    <citation type="submission" date="2015-11" db="EMBL/GenBank/DDBJ databases">
        <title>De novo transcriptome assembly of four potential Pierce s Disease insect vectors from Arizona vineyards.</title>
        <authorList>
            <person name="Tassone E.E."/>
        </authorList>
    </citation>
    <scope>NUCLEOTIDE SEQUENCE</scope>
</reference>
<dbReference type="PROSITE" id="PS50294">
    <property type="entry name" value="WD_REPEATS_REGION"/>
    <property type="match status" value="2"/>
</dbReference>
<proteinExistence type="inferred from homology"/>
<dbReference type="InterPro" id="IPR002093">
    <property type="entry name" value="BRCA2_repeat"/>
</dbReference>
<dbReference type="EMBL" id="GECZ01011334">
    <property type="protein sequence ID" value="JAS58435.1"/>
    <property type="molecule type" value="Transcribed_RNA"/>
</dbReference>
<evidence type="ECO:0000256" key="5">
    <source>
        <dbReference type="PROSITE-ProRule" id="PRU00221"/>
    </source>
</evidence>
<evidence type="ECO:0000256" key="6">
    <source>
        <dbReference type="SAM" id="MobiDB-lite"/>
    </source>
</evidence>
<evidence type="ECO:0000256" key="3">
    <source>
        <dbReference type="ARBA" id="ARBA00022737"/>
    </source>
</evidence>